<dbReference type="PANTHER" id="PTHR26453">
    <property type="entry name" value="OLFACTORY RECEPTOR"/>
    <property type="match status" value="1"/>
</dbReference>
<keyword evidence="10 11" id="KW-0807">Transducer</keyword>
<dbReference type="InterPro" id="IPR000725">
    <property type="entry name" value="Olfact_rcpt"/>
</dbReference>
<keyword evidence="9 11" id="KW-0675">Receptor</keyword>
<comment type="subcellular location">
    <subcellularLocation>
        <location evidence="1 12">Cell membrane</location>
        <topology evidence="1 12">Multi-pass membrane protein</topology>
    </subcellularLocation>
</comment>
<organism evidence="14 15">
    <name type="scientific">Octodon degus</name>
    <name type="common">Degu</name>
    <name type="synonym">Sciurus degus</name>
    <dbReference type="NCBI Taxonomy" id="10160"/>
    <lineage>
        <taxon>Eukaryota</taxon>
        <taxon>Metazoa</taxon>
        <taxon>Chordata</taxon>
        <taxon>Craniata</taxon>
        <taxon>Vertebrata</taxon>
        <taxon>Euteleostomi</taxon>
        <taxon>Mammalia</taxon>
        <taxon>Eutheria</taxon>
        <taxon>Euarchontoglires</taxon>
        <taxon>Glires</taxon>
        <taxon>Rodentia</taxon>
        <taxon>Hystricomorpha</taxon>
        <taxon>Octodontidae</taxon>
        <taxon>Octodon</taxon>
    </lineage>
</organism>
<dbReference type="FunCoup" id="A0A6P3FU58">
    <property type="interactions" value="728"/>
</dbReference>
<accession>A0A6P3FU58</accession>
<dbReference type="OrthoDB" id="9975554at2759"/>
<keyword evidence="14" id="KW-1185">Reference proteome</keyword>
<dbReference type="PRINTS" id="PR00245">
    <property type="entry name" value="OLFACTORYR"/>
</dbReference>
<feature type="domain" description="G-protein coupled receptors family 1 profile" evidence="13">
    <location>
        <begin position="48"/>
        <end position="297"/>
    </location>
</feature>
<evidence type="ECO:0000259" key="13">
    <source>
        <dbReference type="PROSITE" id="PS50262"/>
    </source>
</evidence>
<feature type="transmembrane region" description="Helical" evidence="12">
    <location>
        <begin position="208"/>
        <end position="229"/>
    </location>
</feature>
<feature type="transmembrane region" description="Helical" evidence="12">
    <location>
        <begin position="250"/>
        <end position="268"/>
    </location>
</feature>
<evidence type="ECO:0000256" key="1">
    <source>
        <dbReference type="ARBA" id="ARBA00004651"/>
    </source>
</evidence>
<evidence type="ECO:0000256" key="8">
    <source>
        <dbReference type="ARBA" id="ARBA00023136"/>
    </source>
</evidence>
<dbReference type="Gene3D" id="1.20.1070.10">
    <property type="entry name" value="Rhodopsin 7-helix transmembrane proteins"/>
    <property type="match status" value="1"/>
</dbReference>
<dbReference type="InterPro" id="IPR000276">
    <property type="entry name" value="GPCR_Rhodpsn"/>
</dbReference>
<feature type="transmembrane region" description="Helical" evidence="12">
    <location>
        <begin position="33"/>
        <end position="55"/>
    </location>
</feature>
<keyword evidence="4 11" id="KW-0812">Transmembrane</keyword>
<sequence length="325" mass="36543">MGSTEQNPSQRNQTALVEFILLGFSDIPNLQGFLFGLFLVIYVIILIGNSLILIITKTDPSLQTPMYFFLGNFSFLEICYVSVTIPRLLADLCRHTRSISFLACAMQMYVFLVLGLTECFILTAMAYDRYVAICRPLLYPLVMSNKVCIQLAGGCWVSGIPVHIGFTYCIFSLPFCGRNQLHHFFCDIPAVLTLVCGDTFFIEMLIHVIALLVVTIPFLLILGSYVKIISTILKLPTTTGHAKAFSTCSSHLMVVALFFGSGIITYLRPKSIQSTETDKFISLFYTIVTPMFNPMIYCLRNKDVMVALKKFLLKCFFCDSKLMTL</sequence>
<keyword evidence="5 12" id="KW-0552">Olfaction</keyword>
<feature type="transmembrane region" description="Helical" evidence="12">
    <location>
        <begin position="147"/>
        <end position="171"/>
    </location>
</feature>
<dbReference type="Pfam" id="PF13853">
    <property type="entry name" value="7tm_4"/>
    <property type="match status" value="1"/>
</dbReference>
<keyword evidence="6 12" id="KW-1133">Transmembrane helix</keyword>
<dbReference type="GO" id="GO:0005886">
    <property type="term" value="C:plasma membrane"/>
    <property type="evidence" value="ECO:0007669"/>
    <property type="project" value="UniProtKB-SubCell"/>
</dbReference>
<comment type="similarity">
    <text evidence="11">Belongs to the G-protein coupled receptor 1 family.</text>
</comment>
<dbReference type="GO" id="GO:0004930">
    <property type="term" value="F:G protein-coupled receptor activity"/>
    <property type="evidence" value="ECO:0007669"/>
    <property type="project" value="UniProtKB-KW"/>
</dbReference>
<keyword evidence="3 12" id="KW-0716">Sensory transduction</keyword>
<dbReference type="PROSITE" id="PS50262">
    <property type="entry name" value="G_PROTEIN_RECEP_F1_2"/>
    <property type="match status" value="1"/>
</dbReference>
<evidence type="ECO:0000256" key="5">
    <source>
        <dbReference type="ARBA" id="ARBA00022725"/>
    </source>
</evidence>
<evidence type="ECO:0000313" key="14">
    <source>
        <dbReference type="Proteomes" id="UP000515203"/>
    </source>
</evidence>
<dbReference type="AlphaFoldDB" id="A0A6P3FU58"/>
<feature type="transmembrane region" description="Helical" evidence="12">
    <location>
        <begin position="67"/>
        <end position="89"/>
    </location>
</feature>
<evidence type="ECO:0000256" key="2">
    <source>
        <dbReference type="ARBA" id="ARBA00022475"/>
    </source>
</evidence>
<dbReference type="FunFam" id="1.20.1070.10:FF:000001">
    <property type="entry name" value="Olfactory receptor"/>
    <property type="match status" value="1"/>
</dbReference>
<dbReference type="SUPFAM" id="SSF81321">
    <property type="entry name" value="Family A G protein-coupled receptor-like"/>
    <property type="match status" value="1"/>
</dbReference>
<dbReference type="PRINTS" id="PR00237">
    <property type="entry name" value="GPCRRHODOPSN"/>
</dbReference>
<dbReference type="InterPro" id="IPR017452">
    <property type="entry name" value="GPCR_Rhodpsn_7TM"/>
</dbReference>
<gene>
    <name evidence="15" type="primary">LOC101576081</name>
</gene>
<feature type="transmembrane region" description="Helical" evidence="12">
    <location>
        <begin position="280"/>
        <end position="299"/>
    </location>
</feature>
<evidence type="ECO:0000256" key="7">
    <source>
        <dbReference type="ARBA" id="ARBA00023040"/>
    </source>
</evidence>
<keyword evidence="8 12" id="KW-0472">Membrane</keyword>
<evidence type="ECO:0000256" key="3">
    <source>
        <dbReference type="ARBA" id="ARBA00022606"/>
    </source>
</evidence>
<evidence type="ECO:0000256" key="10">
    <source>
        <dbReference type="ARBA" id="ARBA00023224"/>
    </source>
</evidence>
<evidence type="ECO:0000256" key="12">
    <source>
        <dbReference type="RuleBase" id="RU363047"/>
    </source>
</evidence>
<evidence type="ECO:0000256" key="4">
    <source>
        <dbReference type="ARBA" id="ARBA00022692"/>
    </source>
</evidence>
<name>A0A6P3FU58_OCTDE</name>
<dbReference type="Proteomes" id="UP000515203">
    <property type="component" value="Unplaced"/>
</dbReference>
<proteinExistence type="inferred from homology"/>
<keyword evidence="7 11" id="KW-0297">G-protein coupled receptor</keyword>
<dbReference type="PROSITE" id="PS00237">
    <property type="entry name" value="G_PROTEIN_RECEP_F1_1"/>
    <property type="match status" value="1"/>
</dbReference>
<evidence type="ECO:0000256" key="11">
    <source>
        <dbReference type="RuleBase" id="RU000688"/>
    </source>
</evidence>
<protein>
    <recommendedName>
        <fullName evidence="12">Olfactory receptor</fullName>
    </recommendedName>
</protein>
<dbReference type="CDD" id="cd15225">
    <property type="entry name" value="7tmA_OR10A-like"/>
    <property type="match status" value="1"/>
</dbReference>
<evidence type="ECO:0000256" key="9">
    <source>
        <dbReference type="ARBA" id="ARBA00023170"/>
    </source>
</evidence>
<dbReference type="GeneID" id="101576081"/>
<evidence type="ECO:0000256" key="6">
    <source>
        <dbReference type="ARBA" id="ARBA00022989"/>
    </source>
</evidence>
<dbReference type="RefSeq" id="XP_004646996.1">
    <property type="nucleotide sequence ID" value="XM_004646939.1"/>
</dbReference>
<dbReference type="InParanoid" id="A0A6P3FU58"/>
<reference evidence="15" key="1">
    <citation type="submission" date="2025-08" db="UniProtKB">
        <authorList>
            <consortium name="RefSeq"/>
        </authorList>
    </citation>
    <scope>IDENTIFICATION</scope>
</reference>
<feature type="transmembrane region" description="Helical" evidence="12">
    <location>
        <begin position="101"/>
        <end position="127"/>
    </location>
</feature>
<keyword evidence="2 12" id="KW-1003">Cell membrane</keyword>
<dbReference type="GO" id="GO:0004984">
    <property type="term" value="F:olfactory receptor activity"/>
    <property type="evidence" value="ECO:0007669"/>
    <property type="project" value="InterPro"/>
</dbReference>
<evidence type="ECO:0000313" key="15">
    <source>
        <dbReference type="RefSeq" id="XP_004646996.1"/>
    </source>
</evidence>